<feature type="signal peptide" evidence="1">
    <location>
        <begin position="1"/>
        <end position="42"/>
    </location>
</feature>
<feature type="chain" id="PRO_5045724133" description="Secreted protein" evidence="1">
    <location>
        <begin position="43"/>
        <end position="432"/>
    </location>
</feature>
<proteinExistence type="predicted"/>
<protein>
    <recommendedName>
        <fullName evidence="4">Secreted protein</fullName>
    </recommendedName>
</protein>
<comment type="caution">
    <text evidence="2">The sequence shown here is derived from an EMBL/GenBank/DDBJ whole genome shotgun (WGS) entry which is preliminary data.</text>
</comment>
<dbReference type="InterPro" id="IPR047697">
    <property type="entry name" value="AztD-like"/>
</dbReference>
<dbReference type="InterPro" id="IPR015943">
    <property type="entry name" value="WD40/YVTN_repeat-like_dom_sf"/>
</dbReference>
<evidence type="ECO:0008006" key="4">
    <source>
        <dbReference type="Google" id="ProtNLM"/>
    </source>
</evidence>
<dbReference type="Gene3D" id="2.130.10.10">
    <property type="entry name" value="YVTN repeat-like/Quinoprotein amine dehydrogenase"/>
    <property type="match status" value="1"/>
</dbReference>
<sequence length="432" mass="44866">MVIINDSVAAMTTHSKPLPLRSAVIGASVLALAALAGCSAPAAGAQTGAAASDAPSTAREVRAPRVVVSYDGGLLVLEGDSLEVAADVPLDGFLRLNPAGDERHVMVSTDDAFRVLDTGVEIDRHGDHAHYYAEEPELTELSFAAEHPGHVTTHAGITALFADGTGRVELLDPAALDPDARDGDDVDEPEVTVYESAEAHHGVAVALEGGGLLTTFGDSEAHTGAVVLDAARTEVVRSEQCPGVHGETVAADGVIVIGCENGALVYRDGIFTKVAAPDAYGRIGNQAGSPESPVVLGDYKVDAAAELERPQRVSLIDTATATLRFVDLGTSYTFRSLARGPHGEALVLGTDGAIHVIDPDTGEVAQRIAVVDAWTEPTDWQEPRPALEVRGHRAYVTDPAADAIHVVDLESGEITASASLPQTPNELTTVGE</sequence>
<dbReference type="NCBIfam" id="NF038015">
    <property type="entry name" value="AztD"/>
    <property type="match status" value="1"/>
</dbReference>
<keyword evidence="1" id="KW-0732">Signal</keyword>
<keyword evidence="3" id="KW-1185">Reference proteome</keyword>
<gene>
    <name evidence="2" type="ORF">QFZ26_000505</name>
</gene>
<accession>A0ABU0R4F4</accession>
<dbReference type="SUPFAM" id="SSF50969">
    <property type="entry name" value="YVTN repeat-like/Quinoprotein amine dehydrogenase"/>
    <property type="match status" value="1"/>
</dbReference>
<dbReference type="InterPro" id="IPR011044">
    <property type="entry name" value="Quino_amine_DH_bsu"/>
</dbReference>
<evidence type="ECO:0000313" key="3">
    <source>
        <dbReference type="Proteomes" id="UP001239083"/>
    </source>
</evidence>
<evidence type="ECO:0000313" key="2">
    <source>
        <dbReference type="EMBL" id="MDQ0892950.1"/>
    </source>
</evidence>
<dbReference type="EMBL" id="JAUSYY010000001">
    <property type="protein sequence ID" value="MDQ0892950.1"/>
    <property type="molecule type" value="Genomic_DNA"/>
</dbReference>
<name>A0ABU0R4F4_9MICO</name>
<organism evidence="2 3">
    <name type="scientific">Agromyces ramosus</name>
    <dbReference type="NCBI Taxonomy" id="33879"/>
    <lineage>
        <taxon>Bacteria</taxon>
        <taxon>Bacillati</taxon>
        <taxon>Actinomycetota</taxon>
        <taxon>Actinomycetes</taxon>
        <taxon>Micrococcales</taxon>
        <taxon>Microbacteriaceae</taxon>
        <taxon>Agromyces</taxon>
    </lineage>
</organism>
<evidence type="ECO:0000256" key="1">
    <source>
        <dbReference type="SAM" id="SignalP"/>
    </source>
</evidence>
<reference evidence="2 3" key="1">
    <citation type="submission" date="2023-07" db="EMBL/GenBank/DDBJ databases">
        <title>Comparative genomics of wheat-associated soil bacteria to identify genetic determinants of phenazine resistance.</title>
        <authorList>
            <person name="Mouncey N."/>
        </authorList>
    </citation>
    <scope>NUCLEOTIDE SEQUENCE [LARGE SCALE GENOMIC DNA]</scope>
    <source>
        <strain evidence="2 3">V3I3</strain>
    </source>
</reference>
<dbReference type="Proteomes" id="UP001239083">
    <property type="component" value="Unassembled WGS sequence"/>
</dbReference>